<dbReference type="Pfam" id="PF07885">
    <property type="entry name" value="Ion_trans_2"/>
    <property type="match status" value="1"/>
</dbReference>
<gene>
    <name evidence="5" type="primary">trkA</name>
    <name evidence="5" type="ORF">MTBBW1_410084</name>
</gene>
<dbReference type="STRING" id="1246637.MTBBW1_410084"/>
<dbReference type="Pfam" id="PF02080">
    <property type="entry name" value="TrkA_C"/>
    <property type="match status" value="1"/>
</dbReference>
<evidence type="ECO:0000313" key="5">
    <source>
        <dbReference type="EMBL" id="SLM31729.1"/>
    </source>
</evidence>
<dbReference type="PANTHER" id="PTHR43833:SF9">
    <property type="entry name" value="POTASSIUM CHANNEL PROTEIN YUGO-RELATED"/>
    <property type="match status" value="1"/>
</dbReference>
<evidence type="ECO:0000259" key="4">
    <source>
        <dbReference type="PROSITE" id="PS51202"/>
    </source>
</evidence>
<organism evidence="5 6">
    <name type="scientific">Desulfamplus magnetovallimortis</name>
    <dbReference type="NCBI Taxonomy" id="1246637"/>
    <lineage>
        <taxon>Bacteria</taxon>
        <taxon>Pseudomonadati</taxon>
        <taxon>Thermodesulfobacteriota</taxon>
        <taxon>Desulfobacteria</taxon>
        <taxon>Desulfobacterales</taxon>
        <taxon>Desulfobacteraceae</taxon>
        <taxon>Desulfamplus</taxon>
    </lineage>
</organism>
<dbReference type="Gene3D" id="1.10.287.70">
    <property type="match status" value="1"/>
</dbReference>
<dbReference type="Gene3D" id="3.40.50.720">
    <property type="entry name" value="NAD(P)-binding Rossmann-like Domain"/>
    <property type="match status" value="1"/>
</dbReference>
<reference evidence="5 6" key="1">
    <citation type="submission" date="2017-03" db="EMBL/GenBank/DDBJ databases">
        <authorList>
            <person name="Afonso C.L."/>
            <person name="Miller P.J."/>
            <person name="Scott M.A."/>
            <person name="Spackman E."/>
            <person name="Goraichik I."/>
            <person name="Dimitrov K.M."/>
            <person name="Suarez D.L."/>
            <person name="Swayne D.E."/>
        </authorList>
    </citation>
    <scope>NUCLEOTIDE SEQUENCE [LARGE SCALE GENOMIC DNA]</scope>
    <source>
        <strain evidence="5">PRJEB14757</strain>
    </source>
</reference>
<dbReference type="PANTHER" id="PTHR43833">
    <property type="entry name" value="POTASSIUM CHANNEL PROTEIN 2-RELATED-RELATED"/>
    <property type="match status" value="1"/>
</dbReference>
<dbReference type="AlphaFoldDB" id="A0A1W1HGX8"/>
<sequence>MNKLRQLIISTTASLMVFAMGTFGYMFIEKWDLMDSIYMTALTLGSVGYSEVHPLSFNGRIFTTILIISGVGLVMYLAGVVVQFVVEGEIRAILGRRKLDKSINRLKDHYIICGYGRIGRTLCRQINEESAQIIVLEKSEELVPVLEKDKMLYIQGDASSESTLIKAGIHRAKAIVTALATDTDNVFLVLTARQLNPDIYIMARAGSQNVKSKLLAAGANRVESPYDVGAVSMALKLLRPSVSNFLDIALSRKQRAIQIEEIRISPKSKIINIMLKDSGIRQNYNLIIIAIKKKDGEMIFNPSFETFMEEGDTVIAMGRASSLKQFNEELNPQ</sequence>
<dbReference type="Gene3D" id="3.30.70.1450">
    <property type="entry name" value="Regulator of K+ conductance, C-terminal domain"/>
    <property type="match status" value="1"/>
</dbReference>
<dbReference type="Pfam" id="PF02254">
    <property type="entry name" value="TrkA_N"/>
    <property type="match status" value="1"/>
</dbReference>
<name>A0A1W1HGX8_9BACT</name>
<accession>A0A1W1HGX8</accession>
<dbReference type="GO" id="GO:0008324">
    <property type="term" value="F:monoatomic cation transmembrane transporter activity"/>
    <property type="evidence" value="ECO:0007669"/>
    <property type="project" value="InterPro"/>
</dbReference>
<protein>
    <submittedName>
        <fullName evidence="5">TrkA1</fullName>
    </submittedName>
</protein>
<dbReference type="Proteomes" id="UP000191931">
    <property type="component" value="Unassembled WGS sequence"/>
</dbReference>
<dbReference type="SUPFAM" id="SSF116726">
    <property type="entry name" value="TrkA C-terminal domain-like"/>
    <property type="match status" value="1"/>
</dbReference>
<feature type="domain" description="RCK N-terminal" evidence="3">
    <location>
        <begin position="107"/>
        <end position="224"/>
    </location>
</feature>
<dbReference type="OrthoDB" id="9781411at2"/>
<keyword evidence="6" id="KW-1185">Reference proteome</keyword>
<comment type="subcellular location">
    <subcellularLocation>
        <location evidence="1">Cell membrane</location>
        <topology evidence="1">Multi-pass membrane protein</topology>
    </subcellularLocation>
</comment>
<keyword evidence="2" id="KW-1133">Transmembrane helix</keyword>
<evidence type="ECO:0000256" key="2">
    <source>
        <dbReference type="SAM" id="Phobius"/>
    </source>
</evidence>
<dbReference type="EMBL" id="FWEV01000283">
    <property type="protein sequence ID" value="SLM31729.1"/>
    <property type="molecule type" value="Genomic_DNA"/>
</dbReference>
<evidence type="ECO:0000313" key="6">
    <source>
        <dbReference type="Proteomes" id="UP000191931"/>
    </source>
</evidence>
<dbReference type="InterPro" id="IPR036721">
    <property type="entry name" value="RCK_C_sf"/>
</dbReference>
<feature type="domain" description="RCK C-terminal" evidence="4">
    <location>
        <begin position="246"/>
        <end position="332"/>
    </location>
</feature>
<keyword evidence="2" id="KW-0812">Transmembrane</keyword>
<dbReference type="InterPro" id="IPR050721">
    <property type="entry name" value="Trk_Ktr_HKT_K-transport"/>
</dbReference>
<dbReference type="PROSITE" id="PS51201">
    <property type="entry name" value="RCK_N"/>
    <property type="match status" value="1"/>
</dbReference>
<dbReference type="GO" id="GO:0006813">
    <property type="term" value="P:potassium ion transport"/>
    <property type="evidence" value="ECO:0007669"/>
    <property type="project" value="InterPro"/>
</dbReference>
<dbReference type="InterPro" id="IPR003148">
    <property type="entry name" value="RCK_N"/>
</dbReference>
<evidence type="ECO:0000256" key="1">
    <source>
        <dbReference type="ARBA" id="ARBA00004651"/>
    </source>
</evidence>
<dbReference type="InterPro" id="IPR006037">
    <property type="entry name" value="RCK_C"/>
</dbReference>
<proteinExistence type="predicted"/>
<dbReference type="InterPro" id="IPR036291">
    <property type="entry name" value="NAD(P)-bd_dom_sf"/>
</dbReference>
<keyword evidence="2" id="KW-0472">Membrane</keyword>
<dbReference type="SUPFAM" id="SSF81324">
    <property type="entry name" value="Voltage-gated potassium channels"/>
    <property type="match status" value="1"/>
</dbReference>
<evidence type="ECO:0000259" key="3">
    <source>
        <dbReference type="PROSITE" id="PS51201"/>
    </source>
</evidence>
<dbReference type="SUPFAM" id="SSF51735">
    <property type="entry name" value="NAD(P)-binding Rossmann-fold domains"/>
    <property type="match status" value="1"/>
</dbReference>
<feature type="transmembrane region" description="Helical" evidence="2">
    <location>
        <begin position="7"/>
        <end position="28"/>
    </location>
</feature>
<feature type="transmembrane region" description="Helical" evidence="2">
    <location>
        <begin position="61"/>
        <end position="86"/>
    </location>
</feature>
<dbReference type="InterPro" id="IPR013099">
    <property type="entry name" value="K_chnl_dom"/>
</dbReference>
<dbReference type="RefSeq" id="WP_080800755.1">
    <property type="nucleotide sequence ID" value="NZ_LT828541.1"/>
</dbReference>
<dbReference type="PROSITE" id="PS51202">
    <property type="entry name" value="RCK_C"/>
    <property type="match status" value="1"/>
</dbReference>
<dbReference type="GO" id="GO:0005886">
    <property type="term" value="C:plasma membrane"/>
    <property type="evidence" value="ECO:0007669"/>
    <property type="project" value="UniProtKB-SubCell"/>
</dbReference>